<comment type="caution">
    <text evidence="1">The sequence shown here is derived from an EMBL/GenBank/DDBJ whole genome shotgun (WGS) entry which is preliminary data.</text>
</comment>
<evidence type="ECO:0000313" key="1">
    <source>
        <dbReference type="EMBL" id="MCO5725613.1"/>
    </source>
</evidence>
<gene>
    <name evidence="1" type="ORF">NG653_12155</name>
</gene>
<dbReference type="Proteomes" id="UP001206312">
    <property type="component" value="Unassembled WGS sequence"/>
</dbReference>
<organism evidence="1 2">
    <name type="scientific">Robiginitalea marina</name>
    <dbReference type="NCBI Taxonomy" id="2954105"/>
    <lineage>
        <taxon>Bacteria</taxon>
        <taxon>Pseudomonadati</taxon>
        <taxon>Bacteroidota</taxon>
        <taxon>Flavobacteriia</taxon>
        <taxon>Flavobacteriales</taxon>
        <taxon>Flavobacteriaceae</taxon>
        <taxon>Robiginitalea</taxon>
    </lineage>
</organism>
<accession>A0ABT1AZY9</accession>
<dbReference type="EMBL" id="JAMXIB010000010">
    <property type="protein sequence ID" value="MCO5725613.1"/>
    <property type="molecule type" value="Genomic_DNA"/>
</dbReference>
<proteinExistence type="predicted"/>
<evidence type="ECO:0000313" key="2">
    <source>
        <dbReference type="Proteomes" id="UP001206312"/>
    </source>
</evidence>
<keyword evidence="2" id="KW-1185">Reference proteome</keyword>
<protein>
    <submittedName>
        <fullName evidence="1">N-terminal Xaa-Pro-Lys N-methyltransferase 1</fullName>
    </submittedName>
</protein>
<dbReference type="RefSeq" id="WP_252741984.1">
    <property type="nucleotide sequence ID" value="NZ_JAMXIB010000010.1"/>
</dbReference>
<reference evidence="1 2" key="1">
    <citation type="submission" date="2022-06" db="EMBL/GenBank/DDBJ databases">
        <authorList>
            <person name="Xuan X."/>
        </authorList>
    </citation>
    <scope>NUCLEOTIDE SEQUENCE [LARGE SCALE GENOMIC DNA]</scope>
    <source>
        <strain evidence="1 2">2V75</strain>
    </source>
</reference>
<name>A0ABT1AZY9_9FLAO</name>
<sequence length="183" mass="21148">MKDLIIKMPRVTLVTRPIIFFCLVISIISCSALKTEGTEISDDGYKLINDFYTESRIPLYYKTVESPSWDQLIVYDSIFDKVSYPVKISDQDLKEILSKDDLIQIRSEIQHSSPVKIYPNFVKSLSLSRKKGNSIIISKPIILDSVALLRQIGELSVPIYIFKKNSKNAWEIQYTFYQKLILE</sequence>
<dbReference type="PROSITE" id="PS51257">
    <property type="entry name" value="PROKAR_LIPOPROTEIN"/>
    <property type="match status" value="1"/>
</dbReference>